<dbReference type="EMBL" id="LR134510">
    <property type="protein sequence ID" value="VEJ09755.1"/>
    <property type="molecule type" value="Genomic_DNA"/>
</dbReference>
<sequence length="70" mass="7889">MDTLKITMEDMRAVDFCAAGVEAFFNREGLDYALFLKEGISAEELLNTGSVFARKVVNVKIKTIENKEEQ</sequence>
<evidence type="ECO:0008006" key="3">
    <source>
        <dbReference type="Google" id="ProtNLM"/>
    </source>
</evidence>
<dbReference type="Proteomes" id="UP000279799">
    <property type="component" value="Chromosome"/>
</dbReference>
<reference evidence="1 2" key="1">
    <citation type="submission" date="2018-12" db="EMBL/GenBank/DDBJ databases">
        <authorList>
            <consortium name="Pathogen Informatics"/>
        </authorList>
    </citation>
    <scope>NUCLEOTIDE SEQUENCE [LARGE SCALE GENOMIC DNA]</scope>
    <source>
        <strain evidence="1 2">NCTC12871</strain>
    </source>
</reference>
<organism evidence="1 2">
    <name type="scientific">Actinobacillus delphinicola</name>
    <dbReference type="NCBI Taxonomy" id="51161"/>
    <lineage>
        <taxon>Bacteria</taxon>
        <taxon>Pseudomonadati</taxon>
        <taxon>Pseudomonadota</taxon>
        <taxon>Gammaproteobacteria</taxon>
        <taxon>Pasteurellales</taxon>
        <taxon>Pasteurellaceae</taxon>
        <taxon>Actinobacillus</taxon>
    </lineage>
</organism>
<dbReference type="RefSeq" id="WP_126599946.1">
    <property type="nucleotide sequence ID" value="NZ_LR134510.1"/>
</dbReference>
<accession>A0A448TUZ7</accession>
<proteinExistence type="predicted"/>
<keyword evidence="2" id="KW-1185">Reference proteome</keyword>
<dbReference type="OrthoDB" id="6936674at2"/>
<gene>
    <name evidence="1" type="ORF">NCTC12871_01238</name>
</gene>
<dbReference type="AlphaFoldDB" id="A0A448TUZ7"/>
<protein>
    <recommendedName>
        <fullName evidence="3">Phage protein</fullName>
    </recommendedName>
</protein>
<evidence type="ECO:0000313" key="1">
    <source>
        <dbReference type="EMBL" id="VEJ09755.1"/>
    </source>
</evidence>
<evidence type="ECO:0000313" key="2">
    <source>
        <dbReference type="Proteomes" id="UP000279799"/>
    </source>
</evidence>
<dbReference type="KEGG" id="adp:NCTC12871_01238"/>
<name>A0A448TUZ7_9PAST</name>